<feature type="transmembrane region" description="Helical" evidence="11">
    <location>
        <begin position="396"/>
        <end position="418"/>
    </location>
</feature>
<dbReference type="PATRIC" id="fig|1094466.5.peg.1465"/>
<evidence type="ECO:0000256" key="6">
    <source>
        <dbReference type="ARBA" id="ARBA00023136"/>
    </source>
</evidence>
<dbReference type="eggNOG" id="COG0038">
    <property type="taxonomic scope" value="Bacteria"/>
</dbReference>
<dbReference type="PRINTS" id="PR00762">
    <property type="entry name" value="CLCHANNEL"/>
</dbReference>
<reference evidence="13 14" key="1">
    <citation type="journal article" date="2012" name="J. Bacteriol.">
        <title>Complete Genome Sequence of Flavobacterium indicum GPSTA100-9T, Isolated from Warm Spring Water.</title>
        <authorList>
            <person name="Barbier P."/>
            <person name="Houel A."/>
            <person name="Loux V."/>
            <person name="Poulain J."/>
            <person name="Bernardet J.F."/>
            <person name="Touchon M."/>
            <person name="Duchaud E."/>
        </authorList>
    </citation>
    <scope>NUCLEOTIDE SEQUENCE [LARGE SCALE GENOMIC DNA]</scope>
    <source>
        <strain evidence="14">DSM 17447 / CIP 109464 / GPTSA100-9</strain>
    </source>
</reference>
<evidence type="ECO:0000259" key="12">
    <source>
        <dbReference type="PROSITE" id="PS51371"/>
    </source>
</evidence>
<protein>
    <submittedName>
        <fullName evidence="13">Probable chloride channel protein</fullName>
    </submittedName>
</protein>
<dbReference type="InterPro" id="IPR001807">
    <property type="entry name" value="ClC"/>
</dbReference>
<evidence type="ECO:0000256" key="10">
    <source>
        <dbReference type="PROSITE-ProRule" id="PRU00703"/>
    </source>
</evidence>
<dbReference type="Proteomes" id="UP000007599">
    <property type="component" value="Chromosome I"/>
</dbReference>
<dbReference type="HOGENOM" id="CLU_015263_5_1_10"/>
<dbReference type="Gene3D" id="3.90.1280.20">
    <property type="match status" value="1"/>
</dbReference>
<dbReference type="InterPro" id="IPR000644">
    <property type="entry name" value="CBS_dom"/>
</dbReference>
<dbReference type="InterPro" id="IPR046342">
    <property type="entry name" value="CBS_dom_sf"/>
</dbReference>
<keyword evidence="2" id="KW-0813">Transport</keyword>
<evidence type="ECO:0000256" key="2">
    <source>
        <dbReference type="ARBA" id="ARBA00022448"/>
    </source>
</evidence>
<feature type="transmembrane region" description="Helical" evidence="11">
    <location>
        <begin position="207"/>
        <end position="225"/>
    </location>
</feature>
<evidence type="ECO:0000256" key="9">
    <source>
        <dbReference type="ARBA" id="ARBA00023303"/>
    </source>
</evidence>
<feature type="transmembrane region" description="Helical" evidence="11">
    <location>
        <begin position="424"/>
        <end position="441"/>
    </location>
</feature>
<evidence type="ECO:0000256" key="8">
    <source>
        <dbReference type="ARBA" id="ARBA00023214"/>
    </source>
</evidence>
<dbReference type="InterPro" id="IPR050368">
    <property type="entry name" value="ClC-type_chloride_channel"/>
</dbReference>
<comment type="subcellular location">
    <subcellularLocation>
        <location evidence="1">Membrane</location>
        <topology evidence="1">Multi-pass membrane protein</topology>
    </subcellularLocation>
</comment>
<proteinExistence type="predicted"/>
<sequence>MIKNNKISDIFFRTFRRFELFFMKVKTIVGPRQFIYISSVLVGLSAALAVIVLKTFAHSVYKFSQYLDGILHLPYSNSTLPIIGILLTVLVIKKVLKGSIDKGTSQIMYAVAKTRSVIPSKQMYAQIITSSLTVGMGGSAGLESPITITGAAFGSNYALNYRLSYKDRTLLLACGVAAGVAAAFNAPIAGVLFAIEVVLAEISITAFTPLIISAATGAIVSSIVLKEDILFSFKQIYEFENRNLPYYILLGILSGFVSIHYARNFRRIEAFFAKRKTNSFRKALTGSIVLGILIFIFPTLFGEGYESIKLLADNQPEKLVNNSIFEVFSDKKWVLLLFISATLLIKVFATGITLGSGGNGGNFAPSLFVGSYLGFSVAYFFNYIGITKLPIGNFTLVGMAGVLSGLFHAPLTAIFLIAEITGGYGLMVPLMLVSSISYAISKRFEPYSFDIKHLADRGEVFTDDKDKNILQSIDFKRLIDTKFSPVKDSKTLDELIEKIKNSDDVLFPVLNDKNDLIGLIHLDDVRPIIFSAFKIKYTSIHEVVQPIKTVIQFNDTVDVIMDKFETSQQSILPVIQDKQFIGFLHKSDILEKYRDRLKEIIIE</sequence>
<organism evidence="13 14">
    <name type="scientific">Flavobacterium indicum (strain DSM 17447 / CIP 109464 / GPTSA100-9)</name>
    <dbReference type="NCBI Taxonomy" id="1094466"/>
    <lineage>
        <taxon>Bacteria</taxon>
        <taxon>Pseudomonadati</taxon>
        <taxon>Bacteroidota</taxon>
        <taxon>Flavobacteriia</taxon>
        <taxon>Flavobacteriales</taxon>
        <taxon>Flavobacteriaceae</taxon>
        <taxon>Flavobacterium</taxon>
    </lineage>
</organism>
<dbReference type="SUPFAM" id="SSF81340">
    <property type="entry name" value="Clc chloride channel"/>
    <property type="match status" value="1"/>
</dbReference>
<dbReference type="GO" id="GO:0034707">
    <property type="term" value="C:chloride channel complex"/>
    <property type="evidence" value="ECO:0007669"/>
    <property type="project" value="UniProtKB-KW"/>
</dbReference>
<name>H8XQZ9_FLAIG</name>
<evidence type="ECO:0000256" key="11">
    <source>
        <dbReference type="SAM" id="Phobius"/>
    </source>
</evidence>
<feature type="transmembrane region" description="Helical" evidence="11">
    <location>
        <begin position="73"/>
        <end position="92"/>
    </location>
</feature>
<evidence type="ECO:0000256" key="7">
    <source>
        <dbReference type="ARBA" id="ARBA00023173"/>
    </source>
</evidence>
<evidence type="ECO:0000313" key="14">
    <source>
        <dbReference type="Proteomes" id="UP000007599"/>
    </source>
</evidence>
<reference evidence="14" key="2">
    <citation type="submission" date="2012-03" db="EMBL/GenBank/DDBJ databases">
        <title>Complete genome sequence of Flavobacterium indicum GPTSA100-9T, isolated from warm spring water.</title>
        <authorList>
            <person name="Barbier P."/>
            <person name="Houel A."/>
            <person name="Loux V."/>
            <person name="Poulain J."/>
            <person name="Bernardet J.-F."/>
            <person name="Touchon M."/>
            <person name="Duchaud E."/>
        </authorList>
    </citation>
    <scope>NUCLEOTIDE SEQUENCE [LARGE SCALE GENOMIC DNA]</scope>
    <source>
        <strain evidence="14">DSM 17447 / CIP 109464 / GPTSA100-9</strain>
    </source>
</reference>
<keyword evidence="9" id="KW-0407">Ion channel</keyword>
<dbReference type="PANTHER" id="PTHR43427">
    <property type="entry name" value="CHLORIDE CHANNEL PROTEIN CLC-E"/>
    <property type="match status" value="1"/>
</dbReference>
<keyword evidence="7" id="KW-0869">Chloride channel</keyword>
<accession>H8XQZ9</accession>
<dbReference type="GO" id="GO:0005254">
    <property type="term" value="F:chloride channel activity"/>
    <property type="evidence" value="ECO:0007669"/>
    <property type="project" value="UniProtKB-KW"/>
</dbReference>
<keyword evidence="14" id="KW-1185">Reference proteome</keyword>
<feature type="transmembrane region" description="Helical" evidence="11">
    <location>
        <begin position="170"/>
        <end position="195"/>
    </location>
</feature>
<keyword evidence="4 11" id="KW-1133">Transmembrane helix</keyword>
<dbReference type="KEGG" id="fin:KQS_07445"/>
<evidence type="ECO:0000256" key="4">
    <source>
        <dbReference type="ARBA" id="ARBA00022989"/>
    </source>
</evidence>
<dbReference type="SUPFAM" id="SSF54631">
    <property type="entry name" value="CBS-domain pair"/>
    <property type="match status" value="1"/>
</dbReference>
<dbReference type="PANTHER" id="PTHR43427:SF6">
    <property type="entry name" value="CHLORIDE CHANNEL PROTEIN CLC-E"/>
    <property type="match status" value="1"/>
</dbReference>
<gene>
    <name evidence="13" type="ordered locus">KQS_07445</name>
</gene>
<feature type="transmembrane region" description="Helical" evidence="11">
    <location>
        <begin position="283"/>
        <end position="301"/>
    </location>
</feature>
<dbReference type="CDD" id="cd02205">
    <property type="entry name" value="CBS_pair_SF"/>
    <property type="match status" value="1"/>
</dbReference>
<feature type="transmembrane region" description="Helical" evidence="11">
    <location>
        <begin position="333"/>
        <end position="357"/>
    </location>
</feature>
<feature type="domain" description="CBS" evidence="12">
    <location>
        <begin position="544"/>
        <end position="599"/>
    </location>
</feature>
<dbReference type="Pfam" id="PF00654">
    <property type="entry name" value="Voltage_CLC"/>
    <property type="match status" value="1"/>
</dbReference>
<evidence type="ECO:0000256" key="5">
    <source>
        <dbReference type="ARBA" id="ARBA00023065"/>
    </source>
</evidence>
<feature type="transmembrane region" description="Helical" evidence="11">
    <location>
        <begin position="34"/>
        <end position="53"/>
    </location>
</feature>
<keyword evidence="6 11" id="KW-0472">Membrane</keyword>
<keyword evidence="3 11" id="KW-0812">Transmembrane</keyword>
<dbReference type="PROSITE" id="PS51371">
    <property type="entry name" value="CBS"/>
    <property type="match status" value="1"/>
</dbReference>
<evidence type="ECO:0000256" key="1">
    <source>
        <dbReference type="ARBA" id="ARBA00004141"/>
    </source>
</evidence>
<dbReference type="AlphaFoldDB" id="H8XQZ9"/>
<dbReference type="STRING" id="1094466.KQS_07445"/>
<evidence type="ECO:0000256" key="3">
    <source>
        <dbReference type="ARBA" id="ARBA00022692"/>
    </source>
</evidence>
<keyword evidence="8" id="KW-0868">Chloride</keyword>
<keyword evidence="5" id="KW-0406">Ion transport</keyword>
<feature type="transmembrane region" description="Helical" evidence="11">
    <location>
        <begin position="246"/>
        <end position="263"/>
    </location>
</feature>
<dbReference type="Gene3D" id="1.10.3080.10">
    <property type="entry name" value="Clc chloride channel"/>
    <property type="match status" value="1"/>
</dbReference>
<dbReference type="OrthoDB" id="9812438at2"/>
<dbReference type="CDD" id="cd00400">
    <property type="entry name" value="Voltage_gated_ClC"/>
    <property type="match status" value="1"/>
</dbReference>
<dbReference type="eggNOG" id="COG0517">
    <property type="taxonomic scope" value="Bacteria"/>
</dbReference>
<feature type="transmembrane region" description="Helical" evidence="11">
    <location>
        <begin position="363"/>
        <end position="384"/>
    </location>
</feature>
<keyword evidence="10" id="KW-0129">CBS domain</keyword>
<evidence type="ECO:0000313" key="13">
    <source>
        <dbReference type="EMBL" id="CCG53447.1"/>
    </source>
</evidence>
<dbReference type="Pfam" id="PF00571">
    <property type="entry name" value="CBS"/>
    <property type="match status" value="2"/>
</dbReference>
<dbReference type="Gene3D" id="3.10.580.10">
    <property type="entry name" value="CBS-domain"/>
    <property type="match status" value="2"/>
</dbReference>
<dbReference type="InterPro" id="IPR014743">
    <property type="entry name" value="Cl-channel_core"/>
</dbReference>
<dbReference type="EMBL" id="HE774682">
    <property type="protein sequence ID" value="CCG53447.1"/>
    <property type="molecule type" value="Genomic_DNA"/>
</dbReference>
<dbReference type="RefSeq" id="WP_014388572.1">
    <property type="nucleotide sequence ID" value="NC_017025.1"/>
</dbReference>